<evidence type="ECO:0008006" key="3">
    <source>
        <dbReference type="Google" id="ProtNLM"/>
    </source>
</evidence>
<evidence type="ECO:0000313" key="1">
    <source>
        <dbReference type="EMBL" id="KAG6962227.1"/>
    </source>
</evidence>
<gene>
    <name evidence="1" type="ORF">JG688_00008689</name>
</gene>
<dbReference type="PANTHER" id="PTHR40866:SF1">
    <property type="entry name" value="BED-TYPE DOMAIN-CONTAINING PROTEIN"/>
    <property type="match status" value="1"/>
</dbReference>
<name>A0A8J5J7L9_9STRA</name>
<sequence length="139" mass="15291">MLDQLKPNPKIVHSPVFESAVVKVINGSAMSNAEAVAVKRFEVSRCGSKRNASEEVYATQNLLAGPSKRAKNGGSVDDIAYGSLLKKLPPTSYVCERFFSQCKLVLIPQYTCMLPANFELLMFLRANRNMSDVTTLTSE</sequence>
<accession>A0A8J5J7L9</accession>
<dbReference type="Proteomes" id="UP000709295">
    <property type="component" value="Unassembled WGS sequence"/>
</dbReference>
<reference evidence="1" key="1">
    <citation type="submission" date="2021-01" db="EMBL/GenBank/DDBJ databases">
        <title>Phytophthora aleatoria, a newly-described species from Pinus radiata is distinct from Phytophthora cactorum isolates based on comparative genomics.</title>
        <authorList>
            <person name="Mcdougal R."/>
            <person name="Panda P."/>
            <person name="Williams N."/>
            <person name="Studholme D.J."/>
        </authorList>
    </citation>
    <scope>NUCLEOTIDE SEQUENCE</scope>
    <source>
        <strain evidence="1">NZFS 4037</strain>
    </source>
</reference>
<protein>
    <recommendedName>
        <fullName evidence="3">HAT C-terminal dimerisation domain-containing protein</fullName>
    </recommendedName>
</protein>
<dbReference type="PANTHER" id="PTHR40866">
    <property type="entry name" value="BED-TYPE DOMAIN-CONTAINING PROTEIN"/>
    <property type="match status" value="1"/>
</dbReference>
<comment type="caution">
    <text evidence="1">The sequence shown here is derived from an EMBL/GenBank/DDBJ whole genome shotgun (WGS) entry which is preliminary data.</text>
</comment>
<dbReference type="EMBL" id="JAENGY010000471">
    <property type="protein sequence ID" value="KAG6962227.1"/>
    <property type="molecule type" value="Genomic_DNA"/>
</dbReference>
<proteinExistence type="predicted"/>
<organism evidence="1 2">
    <name type="scientific">Phytophthora aleatoria</name>
    <dbReference type="NCBI Taxonomy" id="2496075"/>
    <lineage>
        <taxon>Eukaryota</taxon>
        <taxon>Sar</taxon>
        <taxon>Stramenopiles</taxon>
        <taxon>Oomycota</taxon>
        <taxon>Peronosporomycetes</taxon>
        <taxon>Peronosporales</taxon>
        <taxon>Peronosporaceae</taxon>
        <taxon>Phytophthora</taxon>
    </lineage>
</organism>
<evidence type="ECO:0000313" key="2">
    <source>
        <dbReference type="Proteomes" id="UP000709295"/>
    </source>
</evidence>
<keyword evidence="2" id="KW-1185">Reference proteome</keyword>
<dbReference type="AlphaFoldDB" id="A0A8J5J7L9"/>